<protein>
    <submittedName>
        <fullName evidence="2">Alpha/beta fold hydrolase</fullName>
    </submittedName>
</protein>
<dbReference type="PANTHER" id="PTHR43798:SF5">
    <property type="entry name" value="MONOACYLGLYCEROL LIPASE ABHD6"/>
    <property type="match status" value="1"/>
</dbReference>
<evidence type="ECO:0000313" key="2">
    <source>
        <dbReference type="EMBL" id="WXB03351.1"/>
    </source>
</evidence>
<dbReference type="EMBL" id="CP089983">
    <property type="protein sequence ID" value="WXB03351.1"/>
    <property type="molecule type" value="Genomic_DNA"/>
</dbReference>
<proteinExistence type="predicted"/>
<dbReference type="InterPro" id="IPR029058">
    <property type="entry name" value="AB_hydrolase_fold"/>
</dbReference>
<dbReference type="InterPro" id="IPR000073">
    <property type="entry name" value="AB_hydrolase_1"/>
</dbReference>
<keyword evidence="2" id="KW-0378">Hydrolase</keyword>
<keyword evidence="3" id="KW-1185">Reference proteome</keyword>
<organism evidence="2 3">
    <name type="scientific">Pendulispora rubella</name>
    <dbReference type="NCBI Taxonomy" id="2741070"/>
    <lineage>
        <taxon>Bacteria</taxon>
        <taxon>Pseudomonadati</taxon>
        <taxon>Myxococcota</taxon>
        <taxon>Myxococcia</taxon>
        <taxon>Myxococcales</taxon>
        <taxon>Sorangiineae</taxon>
        <taxon>Pendulisporaceae</taxon>
        <taxon>Pendulispora</taxon>
    </lineage>
</organism>
<dbReference type="RefSeq" id="WP_394832981.1">
    <property type="nucleotide sequence ID" value="NZ_CP089929.1"/>
</dbReference>
<accession>A0ABZ2KXD2</accession>
<dbReference type="PANTHER" id="PTHR43798">
    <property type="entry name" value="MONOACYLGLYCEROL LIPASE"/>
    <property type="match status" value="1"/>
</dbReference>
<sequence length="274" mass="29607">MSTSTRKHTVVTSHGALAVEERGEGGLPVLLIHGNSFCRDVFRHQLQGRLAEKHRVIAFDLPGHGQSSNAVDPTTTYALGGLADAALELLDRLAVTEVIVFGWSLGGHIGIHMLSRFPGMRGLMITGSPPVPMGGMAQGFNAGPHMALAGKQDVSNTEIESFIHAIFGDGAEPFLRDAVARADGRFRKRLFEAARAGDGVDQRMTVESSPVPIAVVNGREDPVIKLDYFDTVAFGHLWEGQCHRLPGVGHVPFWSAPTDFNPILERFVRDVDIG</sequence>
<feature type="domain" description="AB hydrolase-1" evidence="1">
    <location>
        <begin position="29"/>
        <end position="260"/>
    </location>
</feature>
<dbReference type="Proteomes" id="UP001374803">
    <property type="component" value="Chromosome"/>
</dbReference>
<dbReference type="PRINTS" id="PR00111">
    <property type="entry name" value="ABHYDROLASE"/>
</dbReference>
<dbReference type="InterPro" id="IPR050266">
    <property type="entry name" value="AB_hydrolase_sf"/>
</dbReference>
<dbReference type="SUPFAM" id="SSF53474">
    <property type="entry name" value="alpha/beta-Hydrolases"/>
    <property type="match status" value="1"/>
</dbReference>
<dbReference type="Gene3D" id="3.40.50.1820">
    <property type="entry name" value="alpha/beta hydrolase"/>
    <property type="match status" value="1"/>
</dbReference>
<reference evidence="2" key="1">
    <citation type="submission" date="2021-12" db="EMBL/GenBank/DDBJ databases">
        <title>Discovery of the Pendulisporaceae a myxobacterial family with distinct sporulation behavior and unique specialized metabolism.</title>
        <authorList>
            <person name="Garcia R."/>
            <person name="Popoff A."/>
            <person name="Bader C.D."/>
            <person name="Loehr J."/>
            <person name="Walesch S."/>
            <person name="Walt C."/>
            <person name="Boldt J."/>
            <person name="Bunk B."/>
            <person name="Haeckl F.J.F.P.J."/>
            <person name="Gunesch A.P."/>
            <person name="Birkelbach J."/>
            <person name="Nuebel U."/>
            <person name="Pietschmann T."/>
            <person name="Bach T."/>
            <person name="Mueller R."/>
        </authorList>
    </citation>
    <scope>NUCLEOTIDE SEQUENCE</scope>
    <source>
        <strain evidence="2">MSr11367</strain>
    </source>
</reference>
<evidence type="ECO:0000259" key="1">
    <source>
        <dbReference type="Pfam" id="PF12697"/>
    </source>
</evidence>
<name>A0ABZ2KXD2_9BACT</name>
<dbReference type="Pfam" id="PF12697">
    <property type="entry name" value="Abhydrolase_6"/>
    <property type="match status" value="1"/>
</dbReference>
<dbReference type="GO" id="GO:0016787">
    <property type="term" value="F:hydrolase activity"/>
    <property type="evidence" value="ECO:0007669"/>
    <property type="project" value="UniProtKB-KW"/>
</dbReference>
<evidence type="ECO:0000313" key="3">
    <source>
        <dbReference type="Proteomes" id="UP001374803"/>
    </source>
</evidence>
<gene>
    <name evidence="2" type="ORF">LVJ94_41415</name>
</gene>